<evidence type="ECO:0000313" key="2">
    <source>
        <dbReference type="EMBL" id="KAE8332181.1"/>
    </source>
</evidence>
<feature type="region of interest" description="Disordered" evidence="1">
    <location>
        <begin position="24"/>
        <end position="45"/>
    </location>
</feature>
<keyword evidence="3" id="KW-1185">Reference proteome</keyword>
<name>A0A5N6XFZ5_9EURO</name>
<accession>A0A5N6XFZ5</accession>
<dbReference type="AlphaFoldDB" id="A0A5N6XFZ5"/>
<proteinExistence type="predicted"/>
<dbReference type="EMBL" id="ML741766">
    <property type="protein sequence ID" value="KAE8332181.1"/>
    <property type="molecule type" value="Genomic_DNA"/>
</dbReference>
<organism evidence="2 3">
    <name type="scientific">Aspergillus sergii</name>
    <dbReference type="NCBI Taxonomy" id="1034303"/>
    <lineage>
        <taxon>Eukaryota</taxon>
        <taxon>Fungi</taxon>
        <taxon>Dikarya</taxon>
        <taxon>Ascomycota</taxon>
        <taxon>Pezizomycotina</taxon>
        <taxon>Eurotiomycetes</taxon>
        <taxon>Eurotiomycetidae</taxon>
        <taxon>Eurotiales</taxon>
        <taxon>Aspergillaceae</taxon>
        <taxon>Aspergillus</taxon>
        <taxon>Aspergillus subgen. Circumdati</taxon>
    </lineage>
</organism>
<evidence type="ECO:0000313" key="3">
    <source>
        <dbReference type="Proteomes" id="UP000325945"/>
    </source>
</evidence>
<gene>
    <name evidence="2" type="ORF">BDV39DRAFT_167420</name>
</gene>
<evidence type="ECO:0000256" key="1">
    <source>
        <dbReference type="SAM" id="MobiDB-lite"/>
    </source>
</evidence>
<reference evidence="3" key="1">
    <citation type="submission" date="2019-04" db="EMBL/GenBank/DDBJ databases">
        <title>Friends and foes A comparative genomics studyof 23 Aspergillus species from section Flavi.</title>
        <authorList>
            <consortium name="DOE Joint Genome Institute"/>
            <person name="Kjaerbolling I."/>
            <person name="Vesth T."/>
            <person name="Frisvad J.C."/>
            <person name="Nybo J.L."/>
            <person name="Theobald S."/>
            <person name="Kildgaard S."/>
            <person name="Isbrandt T."/>
            <person name="Kuo A."/>
            <person name="Sato A."/>
            <person name="Lyhne E.K."/>
            <person name="Kogle M.E."/>
            <person name="Wiebenga A."/>
            <person name="Kun R.S."/>
            <person name="Lubbers R.J."/>
            <person name="Makela M.R."/>
            <person name="Barry K."/>
            <person name="Chovatia M."/>
            <person name="Clum A."/>
            <person name="Daum C."/>
            <person name="Haridas S."/>
            <person name="He G."/>
            <person name="LaButti K."/>
            <person name="Lipzen A."/>
            <person name="Mondo S."/>
            <person name="Riley R."/>
            <person name="Salamov A."/>
            <person name="Simmons B.A."/>
            <person name="Magnuson J.K."/>
            <person name="Henrissat B."/>
            <person name="Mortensen U.H."/>
            <person name="Larsen T.O."/>
            <person name="Devries R.P."/>
            <person name="Grigoriev I.V."/>
            <person name="Machida M."/>
            <person name="Baker S.E."/>
            <person name="Andersen M.R."/>
        </authorList>
    </citation>
    <scope>NUCLEOTIDE SEQUENCE [LARGE SCALE GENOMIC DNA]</scope>
    <source>
        <strain evidence="3">CBS 130017</strain>
    </source>
</reference>
<sequence>MLNVAYQHFMRVFPLVNMEQESSSNSETVPLLHDDTETRSNRPSSNRIDTHFWPKISDIFNYLKAALKQVLSALFLYQGANQPSHHISHSLSLEISDPSITMKVLNPFFFILAASSVVHSIPTEEKPPLSGEIVVSDPSSCKELAQSMNEEHHTLIALEKRATCERVNRVIRSIGHTQHK</sequence>
<dbReference type="Proteomes" id="UP000325945">
    <property type="component" value="Unassembled WGS sequence"/>
</dbReference>
<protein>
    <submittedName>
        <fullName evidence="2">Uncharacterized protein</fullName>
    </submittedName>
</protein>